<gene>
    <name evidence="1" type="ORF">L6452_27949</name>
</gene>
<dbReference type="EMBL" id="CM042055">
    <property type="protein sequence ID" value="KAI3702221.1"/>
    <property type="molecule type" value="Genomic_DNA"/>
</dbReference>
<evidence type="ECO:0000313" key="1">
    <source>
        <dbReference type="EMBL" id="KAI3702221.1"/>
    </source>
</evidence>
<evidence type="ECO:0000313" key="2">
    <source>
        <dbReference type="Proteomes" id="UP001055879"/>
    </source>
</evidence>
<accession>A0ACB8ZY40</accession>
<proteinExistence type="predicted"/>
<sequence>MEMTHMLLDLLEAPDACTLEKFFGRIPMVFILDQVPALEREMLKRIKEQGIDIVPRILIVTRLLPDAVEAPVGNILRKYLEQRTVISCEFPLETKTEFFVNGSLILMYGHTSRLSPRMWPKKLQQSCKQNQN</sequence>
<comment type="caution">
    <text evidence="1">The sequence shown here is derived from an EMBL/GenBank/DDBJ whole genome shotgun (WGS) entry which is preliminary data.</text>
</comment>
<dbReference type="Proteomes" id="UP001055879">
    <property type="component" value="Linkage Group LG09"/>
</dbReference>
<protein>
    <submittedName>
        <fullName evidence="1">Uncharacterized protein</fullName>
    </submittedName>
</protein>
<reference evidence="2" key="1">
    <citation type="journal article" date="2022" name="Mol. Ecol. Resour.">
        <title>The genomes of chicory, endive, great burdock and yacon provide insights into Asteraceae palaeo-polyploidization history and plant inulin production.</title>
        <authorList>
            <person name="Fan W."/>
            <person name="Wang S."/>
            <person name="Wang H."/>
            <person name="Wang A."/>
            <person name="Jiang F."/>
            <person name="Liu H."/>
            <person name="Zhao H."/>
            <person name="Xu D."/>
            <person name="Zhang Y."/>
        </authorList>
    </citation>
    <scope>NUCLEOTIDE SEQUENCE [LARGE SCALE GENOMIC DNA]</scope>
    <source>
        <strain evidence="2">cv. Niubang</strain>
    </source>
</reference>
<keyword evidence="2" id="KW-1185">Reference proteome</keyword>
<reference evidence="1 2" key="2">
    <citation type="journal article" date="2022" name="Mol. Ecol. Resour.">
        <title>The genomes of chicory, endive, great burdock and yacon provide insights into Asteraceae paleo-polyploidization history and plant inulin production.</title>
        <authorList>
            <person name="Fan W."/>
            <person name="Wang S."/>
            <person name="Wang H."/>
            <person name="Wang A."/>
            <person name="Jiang F."/>
            <person name="Liu H."/>
            <person name="Zhao H."/>
            <person name="Xu D."/>
            <person name="Zhang Y."/>
        </authorList>
    </citation>
    <scope>NUCLEOTIDE SEQUENCE [LARGE SCALE GENOMIC DNA]</scope>
    <source>
        <strain evidence="2">cv. Niubang</strain>
    </source>
</reference>
<name>A0ACB8ZY40_ARCLA</name>
<organism evidence="1 2">
    <name type="scientific">Arctium lappa</name>
    <name type="common">Greater burdock</name>
    <name type="synonym">Lappa major</name>
    <dbReference type="NCBI Taxonomy" id="4217"/>
    <lineage>
        <taxon>Eukaryota</taxon>
        <taxon>Viridiplantae</taxon>
        <taxon>Streptophyta</taxon>
        <taxon>Embryophyta</taxon>
        <taxon>Tracheophyta</taxon>
        <taxon>Spermatophyta</taxon>
        <taxon>Magnoliopsida</taxon>
        <taxon>eudicotyledons</taxon>
        <taxon>Gunneridae</taxon>
        <taxon>Pentapetalae</taxon>
        <taxon>asterids</taxon>
        <taxon>campanulids</taxon>
        <taxon>Asterales</taxon>
        <taxon>Asteraceae</taxon>
        <taxon>Carduoideae</taxon>
        <taxon>Cardueae</taxon>
        <taxon>Arctiinae</taxon>
        <taxon>Arctium</taxon>
    </lineage>
</organism>